<proteinExistence type="inferred from homology"/>
<keyword evidence="14" id="KW-1185">Reference proteome</keyword>
<feature type="transmembrane region" description="Helical" evidence="10">
    <location>
        <begin position="84"/>
        <end position="106"/>
    </location>
</feature>
<feature type="transmembrane region" description="Helical" evidence="10">
    <location>
        <begin position="312"/>
        <end position="331"/>
    </location>
</feature>
<evidence type="ECO:0000256" key="9">
    <source>
        <dbReference type="RuleBase" id="RU000320"/>
    </source>
</evidence>
<evidence type="ECO:0000256" key="3">
    <source>
        <dbReference type="ARBA" id="ARBA00009025"/>
    </source>
</evidence>
<dbReference type="Proteomes" id="UP000766629">
    <property type="component" value="Unassembled WGS sequence"/>
</dbReference>
<dbReference type="GO" id="GO:0016491">
    <property type="term" value="F:oxidoreductase activity"/>
    <property type="evidence" value="ECO:0007669"/>
    <property type="project" value="UniProtKB-KW"/>
</dbReference>
<dbReference type="EMBL" id="JAHVJA010000001">
    <property type="protein sequence ID" value="MBY6137858.1"/>
    <property type="molecule type" value="Genomic_DNA"/>
</dbReference>
<feature type="transmembrane region" description="Helical" evidence="10">
    <location>
        <begin position="252"/>
        <end position="272"/>
    </location>
</feature>
<dbReference type="NCBIfam" id="NF004501">
    <property type="entry name" value="PRK05846.1-5"/>
    <property type="match status" value="1"/>
</dbReference>
<feature type="transmembrane region" description="Helical" evidence="10">
    <location>
        <begin position="166"/>
        <end position="186"/>
    </location>
</feature>
<comment type="function">
    <text evidence="1">NDH-1 shuttles electrons from NADH, via FMN and iron-sulfur (Fe-S) centers, to quinones in the respiratory chain. The immediate electron acceptor for the enzyme in this species is believed to be ubiquinone. Couples the redox reaction to proton translocation (for every two electrons transferred, four hydrogen ions are translocated across the cytoplasmic membrane), and thus conserves the redox energy in a proton gradient.</text>
</comment>
<evidence type="ECO:0000313" key="14">
    <source>
        <dbReference type="Proteomes" id="UP000766629"/>
    </source>
</evidence>
<feature type="transmembrane region" description="Helical" evidence="10">
    <location>
        <begin position="36"/>
        <end position="56"/>
    </location>
</feature>
<evidence type="ECO:0000256" key="2">
    <source>
        <dbReference type="ARBA" id="ARBA00004127"/>
    </source>
</evidence>
<feature type="transmembrane region" description="Helical" evidence="10">
    <location>
        <begin position="343"/>
        <end position="361"/>
    </location>
</feature>
<evidence type="ECO:0000256" key="5">
    <source>
        <dbReference type="ARBA" id="ARBA00022967"/>
    </source>
</evidence>
<dbReference type="InterPro" id="IPR003918">
    <property type="entry name" value="NADH_UbQ_OxRdtase"/>
</dbReference>
<sequence>MDNLLSIVTFIPALAAAILALFLRGEDKAAQRNAKFVALFATTITFLVSLGIYSQFDPANTGFQFVEDRAWIFGLKYKMGVDGISVLFVLLTTFIMPLTILASWPVTDRVKEYMIAFLLLETLMLGVFMALDLVLFYLFFEAGLIPMFLIIGIWGGKERIYASFKFFLYTFFGSVLMLVAMVFMYVDAGTTDIETLLTHSFSAASFDVLGLHIVGGAQTLMFLAFFASFAVKMPMWPVHTWLPDAHVQAPTAGSVVLAAILLKMGGYGFLRFSLPMFPVGADVMTDVVLWMSAIAVVYTSLVAMVQEDMKKLIAYSSVAHMGFVTMGIFAANQQGIDGAIFQMLSHGFISAALFLCVGVIYDRMHTRDIEAYGGLVIRMPAYALVFMFFTMGNVGLPGTSGFIGEFLTLMGTFQKNTWVTAVAATGVIFSAGYALWLYRRVVFGDLIKGSLMGIRDMSARERFVFAPLVAMTLILGVYPALVTDIIGPSTEALIANFNQSLAAADTAPAATQIASH</sequence>
<gene>
    <name evidence="13" type="ORF">KUV26_00235</name>
</gene>
<feature type="domain" description="NADH:ubiquinone oxidoreductase chain 4 N-terminal" evidence="12">
    <location>
        <begin position="73"/>
        <end position="125"/>
    </location>
</feature>
<dbReference type="PRINTS" id="PR01437">
    <property type="entry name" value="NUOXDRDTASE4"/>
</dbReference>
<dbReference type="InterPro" id="IPR010227">
    <property type="entry name" value="NADH_Q_OxRdtase_chainM/4"/>
</dbReference>
<evidence type="ECO:0000313" key="13">
    <source>
        <dbReference type="EMBL" id="MBY6137858.1"/>
    </source>
</evidence>
<comment type="similarity">
    <text evidence="3">Belongs to the complex I subunit 4 family.</text>
</comment>
<feature type="transmembrane region" description="Helical" evidence="10">
    <location>
        <begin position="6"/>
        <end position="24"/>
    </location>
</feature>
<feature type="domain" description="NADH:quinone oxidoreductase/Mrp antiporter transmembrane" evidence="11">
    <location>
        <begin position="130"/>
        <end position="427"/>
    </location>
</feature>
<organism evidence="13 14">
    <name type="scientific">Leisingera daeponensis</name>
    <dbReference type="NCBI Taxonomy" id="405746"/>
    <lineage>
        <taxon>Bacteria</taxon>
        <taxon>Pseudomonadati</taxon>
        <taxon>Pseudomonadota</taxon>
        <taxon>Alphaproteobacteria</taxon>
        <taxon>Rhodobacterales</taxon>
        <taxon>Roseobacteraceae</taxon>
        <taxon>Leisingera</taxon>
    </lineage>
</organism>
<evidence type="ECO:0000256" key="10">
    <source>
        <dbReference type="SAM" id="Phobius"/>
    </source>
</evidence>
<keyword evidence="6 10" id="KW-1133">Transmembrane helix</keyword>
<evidence type="ECO:0000256" key="1">
    <source>
        <dbReference type="ARBA" id="ARBA00002378"/>
    </source>
</evidence>
<dbReference type="PANTHER" id="PTHR43507">
    <property type="entry name" value="NADH-UBIQUINONE OXIDOREDUCTASE CHAIN 4"/>
    <property type="match status" value="1"/>
</dbReference>
<feature type="transmembrane region" description="Helical" evidence="10">
    <location>
        <begin position="287"/>
        <end position="305"/>
    </location>
</feature>
<feature type="transmembrane region" description="Helical" evidence="10">
    <location>
        <begin position="381"/>
        <end position="398"/>
    </location>
</feature>
<dbReference type="PANTHER" id="PTHR43507:SF1">
    <property type="entry name" value="NADH-UBIQUINONE OXIDOREDUCTASE CHAIN 4"/>
    <property type="match status" value="1"/>
</dbReference>
<feature type="transmembrane region" description="Helical" evidence="10">
    <location>
        <begin position="113"/>
        <end position="131"/>
    </location>
</feature>
<feature type="transmembrane region" description="Helical" evidence="10">
    <location>
        <begin position="418"/>
        <end position="438"/>
    </location>
</feature>
<keyword evidence="5" id="KW-1278">Translocase</keyword>
<dbReference type="EC" id="1.6.5.11" evidence="13"/>
<name>A0ABS7N9J2_9RHOB</name>
<dbReference type="Pfam" id="PF00361">
    <property type="entry name" value="Proton_antipo_M"/>
    <property type="match status" value="1"/>
</dbReference>
<protein>
    <submittedName>
        <fullName evidence="13">NADH-quinone oxidoreductase subunit M</fullName>
        <ecNumber evidence="13">1.6.5.11</ecNumber>
    </submittedName>
</protein>
<evidence type="ECO:0000259" key="11">
    <source>
        <dbReference type="Pfam" id="PF00361"/>
    </source>
</evidence>
<dbReference type="NCBIfam" id="NF004499">
    <property type="entry name" value="PRK05846.1-3"/>
    <property type="match status" value="1"/>
</dbReference>
<comment type="caution">
    <text evidence="13">The sequence shown here is derived from an EMBL/GenBank/DDBJ whole genome shotgun (WGS) entry which is preliminary data.</text>
</comment>
<feature type="transmembrane region" description="Helical" evidence="10">
    <location>
        <begin position="137"/>
        <end position="154"/>
    </location>
</feature>
<feature type="transmembrane region" description="Helical" evidence="10">
    <location>
        <begin position="463"/>
        <end position="481"/>
    </location>
</feature>
<keyword evidence="4 9" id="KW-0812">Transmembrane</keyword>
<dbReference type="Pfam" id="PF01059">
    <property type="entry name" value="Oxidored_q5_N"/>
    <property type="match status" value="1"/>
</dbReference>
<evidence type="ECO:0000256" key="6">
    <source>
        <dbReference type="ARBA" id="ARBA00022989"/>
    </source>
</evidence>
<evidence type="ECO:0000259" key="12">
    <source>
        <dbReference type="Pfam" id="PF01059"/>
    </source>
</evidence>
<comment type="subcellular location">
    <subcellularLocation>
        <location evidence="2">Endomembrane system</location>
        <topology evidence="2">Multi-pass membrane protein</topology>
    </subcellularLocation>
    <subcellularLocation>
        <location evidence="9">Membrane</location>
        <topology evidence="9">Multi-pass membrane protein</topology>
    </subcellularLocation>
</comment>
<keyword evidence="13" id="KW-0560">Oxidoreductase</keyword>
<dbReference type="InterPro" id="IPR001750">
    <property type="entry name" value="ND/Mrp_TM"/>
</dbReference>
<evidence type="ECO:0000256" key="8">
    <source>
        <dbReference type="ARBA" id="ARBA00023136"/>
    </source>
</evidence>
<dbReference type="NCBIfam" id="TIGR01972">
    <property type="entry name" value="NDH_I_M"/>
    <property type="match status" value="1"/>
</dbReference>
<dbReference type="InterPro" id="IPR000260">
    <property type="entry name" value="NADH4_N"/>
</dbReference>
<dbReference type="RefSeq" id="WP_222506947.1">
    <property type="nucleotide sequence ID" value="NZ_JAHVJA010000001.1"/>
</dbReference>
<evidence type="ECO:0000256" key="7">
    <source>
        <dbReference type="ARBA" id="ARBA00023027"/>
    </source>
</evidence>
<accession>A0ABS7N9J2</accession>
<evidence type="ECO:0000256" key="4">
    <source>
        <dbReference type="ARBA" id="ARBA00022692"/>
    </source>
</evidence>
<keyword evidence="8 10" id="KW-0472">Membrane</keyword>
<feature type="transmembrane region" description="Helical" evidence="10">
    <location>
        <begin position="206"/>
        <end position="231"/>
    </location>
</feature>
<keyword evidence="7" id="KW-0520">NAD</keyword>
<reference evidence="13 14" key="1">
    <citation type="submission" date="2021-06" db="EMBL/GenBank/DDBJ databases">
        <title>50 bacteria genomes isolated from Dapeng, Shenzhen, China.</title>
        <authorList>
            <person name="Zheng W."/>
            <person name="Yu S."/>
            <person name="Huang Y."/>
        </authorList>
    </citation>
    <scope>NUCLEOTIDE SEQUENCE [LARGE SCALE GENOMIC DNA]</scope>
    <source>
        <strain evidence="13 14">DP1N14-2</strain>
    </source>
</reference>